<dbReference type="Proteomes" id="UP000823936">
    <property type="component" value="Unassembled WGS sequence"/>
</dbReference>
<feature type="transmembrane region" description="Helical" evidence="6">
    <location>
        <begin position="12"/>
        <end position="34"/>
    </location>
</feature>
<organism evidence="8 9">
    <name type="scientific">Candidatus Ornithospirochaeta avicola</name>
    <dbReference type="NCBI Taxonomy" id="2840896"/>
    <lineage>
        <taxon>Bacteria</taxon>
        <taxon>Pseudomonadati</taxon>
        <taxon>Spirochaetota</taxon>
        <taxon>Spirochaetia</taxon>
        <taxon>Spirochaetales</taxon>
        <taxon>Spirochaetaceae</taxon>
        <taxon>Spirochaetaceae incertae sedis</taxon>
        <taxon>Candidatus Ornithospirochaeta</taxon>
    </lineage>
</organism>
<dbReference type="InterPro" id="IPR007267">
    <property type="entry name" value="GtrA_DPMS_TM"/>
</dbReference>
<comment type="subcellular location">
    <subcellularLocation>
        <location evidence="1">Membrane</location>
        <topology evidence="1">Multi-pass membrane protein</topology>
    </subcellularLocation>
</comment>
<dbReference type="PANTHER" id="PTHR38459:SF5">
    <property type="entry name" value="CELL WALL TEICHOIC ACID GLYCOSYLATION PROTEIN GTCA"/>
    <property type="match status" value="1"/>
</dbReference>
<sequence>MSVKEKLKDYLDFFTYCIFGAMATCVNMLSYYVLYDILGFWNVPATMFSWFLAVTFAFFTNKFIVFRKKGSGKKGIIKEISGFYSCRISTGIIDTIIMFVSVDILHLNPTLWKFISNLVQGIINYLAGKFLIFRNRVKKDN</sequence>
<feature type="transmembrane region" description="Helical" evidence="6">
    <location>
        <begin position="80"/>
        <end position="102"/>
    </location>
</feature>
<evidence type="ECO:0000256" key="3">
    <source>
        <dbReference type="ARBA" id="ARBA00022692"/>
    </source>
</evidence>
<keyword evidence="3 6" id="KW-0812">Transmembrane</keyword>
<dbReference type="InterPro" id="IPR051401">
    <property type="entry name" value="GtrA_CellWall_Glycosyl"/>
</dbReference>
<gene>
    <name evidence="8" type="ORF">IAB12_05005</name>
</gene>
<feature type="transmembrane region" description="Helical" evidence="6">
    <location>
        <begin position="40"/>
        <end position="59"/>
    </location>
</feature>
<evidence type="ECO:0000256" key="6">
    <source>
        <dbReference type="SAM" id="Phobius"/>
    </source>
</evidence>
<evidence type="ECO:0000256" key="4">
    <source>
        <dbReference type="ARBA" id="ARBA00022989"/>
    </source>
</evidence>
<comment type="similarity">
    <text evidence="2">Belongs to the GtrA family.</text>
</comment>
<accession>A0A9D1PTU0</accession>
<dbReference type="GO" id="GO:0000271">
    <property type="term" value="P:polysaccharide biosynthetic process"/>
    <property type="evidence" value="ECO:0007669"/>
    <property type="project" value="InterPro"/>
</dbReference>
<comment type="caution">
    <text evidence="8">The sequence shown here is derived from an EMBL/GenBank/DDBJ whole genome shotgun (WGS) entry which is preliminary data.</text>
</comment>
<dbReference type="Pfam" id="PF04138">
    <property type="entry name" value="GtrA_DPMS_TM"/>
    <property type="match status" value="1"/>
</dbReference>
<keyword evidence="5 6" id="KW-0472">Membrane</keyword>
<evidence type="ECO:0000259" key="7">
    <source>
        <dbReference type="Pfam" id="PF04138"/>
    </source>
</evidence>
<keyword evidence="4 6" id="KW-1133">Transmembrane helix</keyword>
<name>A0A9D1PTU0_9SPIO</name>
<reference evidence="8" key="1">
    <citation type="journal article" date="2021" name="PeerJ">
        <title>Extensive microbial diversity within the chicken gut microbiome revealed by metagenomics and culture.</title>
        <authorList>
            <person name="Gilroy R."/>
            <person name="Ravi A."/>
            <person name="Getino M."/>
            <person name="Pursley I."/>
            <person name="Horton D.L."/>
            <person name="Alikhan N.F."/>
            <person name="Baker D."/>
            <person name="Gharbi K."/>
            <person name="Hall N."/>
            <person name="Watson M."/>
            <person name="Adriaenssens E.M."/>
            <person name="Foster-Nyarko E."/>
            <person name="Jarju S."/>
            <person name="Secka A."/>
            <person name="Antonio M."/>
            <person name="Oren A."/>
            <person name="Chaudhuri R.R."/>
            <person name="La Ragione R."/>
            <person name="Hildebrand F."/>
            <person name="Pallen M.J."/>
        </authorList>
    </citation>
    <scope>NUCLEOTIDE SEQUENCE</scope>
    <source>
        <strain evidence="8">Gambia11-129</strain>
    </source>
</reference>
<dbReference type="AlphaFoldDB" id="A0A9D1PTU0"/>
<evidence type="ECO:0000256" key="1">
    <source>
        <dbReference type="ARBA" id="ARBA00004141"/>
    </source>
</evidence>
<feature type="domain" description="GtrA/DPMS transmembrane" evidence="7">
    <location>
        <begin position="15"/>
        <end position="133"/>
    </location>
</feature>
<evidence type="ECO:0000256" key="2">
    <source>
        <dbReference type="ARBA" id="ARBA00009399"/>
    </source>
</evidence>
<evidence type="ECO:0000313" key="8">
    <source>
        <dbReference type="EMBL" id="HIV99115.1"/>
    </source>
</evidence>
<reference evidence="8" key="2">
    <citation type="submission" date="2021-04" db="EMBL/GenBank/DDBJ databases">
        <authorList>
            <person name="Gilroy R."/>
        </authorList>
    </citation>
    <scope>NUCLEOTIDE SEQUENCE</scope>
    <source>
        <strain evidence="8">Gambia11-129</strain>
    </source>
</reference>
<feature type="transmembrane region" description="Helical" evidence="6">
    <location>
        <begin position="114"/>
        <end position="133"/>
    </location>
</feature>
<dbReference type="GO" id="GO:0005886">
    <property type="term" value="C:plasma membrane"/>
    <property type="evidence" value="ECO:0007669"/>
    <property type="project" value="TreeGrafter"/>
</dbReference>
<dbReference type="PANTHER" id="PTHR38459">
    <property type="entry name" value="PROPHAGE BACTOPRENOL-LINKED GLUCOSE TRANSLOCASE HOMOLOG"/>
    <property type="match status" value="1"/>
</dbReference>
<proteinExistence type="inferred from homology"/>
<evidence type="ECO:0000256" key="5">
    <source>
        <dbReference type="ARBA" id="ARBA00023136"/>
    </source>
</evidence>
<protein>
    <submittedName>
        <fullName evidence="8">GtrA family protein</fullName>
    </submittedName>
</protein>
<evidence type="ECO:0000313" key="9">
    <source>
        <dbReference type="Proteomes" id="UP000823936"/>
    </source>
</evidence>
<dbReference type="EMBL" id="DXHU01000019">
    <property type="protein sequence ID" value="HIV99115.1"/>
    <property type="molecule type" value="Genomic_DNA"/>
</dbReference>